<keyword evidence="1" id="KW-0812">Transmembrane</keyword>
<feature type="transmembrane region" description="Helical" evidence="1">
    <location>
        <begin position="7"/>
        <end position="29"/>
    </location>
</feature>
<feature type="transmembrane region" description="Helical" evidence="1">
    <location>
        <begin position="87"/>
        <end position="105"/>
    </location>
</feature>
<organism evidence="2 3">
    <name type="scientific">Agromyces allii</name>
    <dbReference type="NCBI Taxonomy" id="393607"/>
    <lineage>
        <taxon>Bacteria</taxon>
        <taxon>Bacillati</taxon>
        <taxon>Actinomycetota</taxon>
        <taxon>Actinomycetes</taxon>
        <taxon>Micrococcales</taxon>
        <taxon>Microbacteriaceae</taxon>
        <taxon>Agromyces</taxon>
    </lineage>
</organism>
<evidence type="ECO:0008006" key="4">
    <source>
        <dbReference type="Google" id="ProtNLM"/>
    </source>
</evidence>
<proteinExistence type="predicted"/>
<keyword evidence="3" id="KW-1185">Reference proteome</keyword>
<gene>
    <name evidence="2" type="ORF">GCM10009717_31070</name>
</gene>
<feature type="transmembrane region" description="Helical" evidence="1">
    <location>
        <begin position="351"/>
        <end position="369"/>
    </location>
</feature>
<reference evidence="2 3" key="1">
    <citation type="journal article" date="2019" name="Int. J. Syst. Evol. Microbiol.">
        <title>The Global Catalogue of Microorganisms (GCM) 10K type strain sequencing project: providing services to taxonomists for standard genome sequencing and annotation.</title>
        <authorList>
            <consortium name="The Broad Institute Genomics Platform"/>
            <consortium name="The Broad Institute Genome Sequencing Center for Infectious Disease"/>
            <person name="Wu L."/>
            <person name="Ma J."/>
        </authorList>
    </citation>
    <scope>NUCLEOTIDE SEQUENCE [LARGE SCALE GENOMIC DNA]</scope>
    <source>
        <strain evidence="2 3">JCM 13584</strain>
    </source>
</reference>
<feature type="transmembrane region" description="Helical" evidence="1">
    <location>
        <begin position="125"/>
        <end position="144"/>
    </location>
</feature>
<keyword evidence="1" id="KW-0472">Membrane</keyword>
<feature type="transmembrane region" description="Helical" evidence="1">
    <location>
        <begin position="201"/>
        <end position="218"/>
    </location>
</feature>
<feature type="transmembrane region" description="Helical" evidence="1">
    <location>
        <begin position="156"/>
        <end position="172"/>
    </location>
</feature>
<dbReference type="Proteomes" id="UP001499954">
    <property type="component" value="Unassembled WGS sequence"/>
</dbReference>
<accession>A0ABN2R1U1</accession>
<comment type="caution">
    <text evidence="2">The sequence shown here is derived from an EMBL/GenBank/DDBJ whole genome shotgun (WGS) entry which is preliminary data.</text>
</comment>
<feature type="transmembrane region" description="Helical" evidence="1">
    <location>
        <begin position="317"/>
        <end position="344"/>
    </location>
</feature>
<name>A0ABN2R1U1_9MICO</name>
<evidence type="ECO:0000256" key="1">
    <source>
        <dbReference type="SAM" id="Phobius"/>
    </source>
</evidence>
<feature type="transmembrane region" description="Helical" evidence="1">
    <location>
        <begin position="41"/>
        <end position="66"/>
    </location>
</feature>
<dbReference type="EMBL" id="BAAAMK010000008">
    <property type="protein sequence ID" value="GAA1962056.1"/>
    <property type="molecule type" value="Genomic_DNA"/>
</dbReference>
<evidence type="ECO:0000313" key="3">
    <source>
        <dbReference type="Proteomes" id="UP001499954"/>
    </source>
</evidence>
<feature type="transmembrane region" description="Helical" evidence="1">
    <location>
        <begin position="178"/>
        <end position="194"/>
    </location>
</feature>
<keyword evidence="1" id="KW-1133">Transmembrane helix</keyword>
<sequence length="413" mass="45164">MRRIRTLALPGYVSAVTCVWVGVSVLYGVRWSAYITEPVAALLPFVIVVVLGTVVGFTLLGGRLLSGRPDRLRLDRALSVGNRLTPLFRQVFWVWIAIAVAEIALEGTPPLVRSLLGQNSDYLQFGVTSIHGLLLAMACAIALIEQAVRLNQGRQPIGPYTLVIVFWMILIIGRKHLIILAIQLVLLLLARRVIRASFAHMIRWGAAILALVFLFGFLGDFRSSAGVGIKEKLAYSGPDWVPDAFVWFYSYLVTPIANWQNAYAHGYAGDAPFPWKAFSGLLPSAFEGSSQVDVEGGTAYSTAPWLLTSSFNISTGYIVPLVEAGLVGVFLFTVAISLFSALLLARAKDMAGGLSFIVSYQCAVLMIFSNNFGNLNTVFQIPILVLLGRWMIDSSRESVPHKLKGEAEPRYAP</sequence>
<evidence type="ECO:0000313" key="2">
    <source>
        <dbReference type="EMBL" id="GAA1962056.1"/>
    </source>
</evidence>
<protein>
    <recommendedName>
        <fullName evidence="4">Oligosaccharide repeat unit polymerase</fullName>
    </recommendedName>
</protein>